<dbReference type="SMART" id="SM00871">
    <property type="entry name" value="AraC_E_bind"/>
    <property type="match status" value="1"/>
</dbReference>
<organism evidence="2 3">
    <name type="scientific">Vagococcus zengguangii</name>
    <dbReference type="NCBI Taxonomy" id="2571750"/>
    <lineage>
        <taxon>Bacteria</taxon>
        <taxon>Bacillati</taxon>
        <taxon>Bacillota</taxon>
        <taxon>Bacilli</taxon>
        <taxon>Lactobacillales</taxon>
        <taxon>Enterococcaceae</taxon>
        <taxon>Vagococcus</taxon>
    </lineage>
</organism>
<dbReference type="Gene3D" id="3.20.80.10">
    <property type="entry name" value="Regulatory factor, effector binding domain"/>
    <property type="match status" value="1"/>
</dbReference>
<dbReference type="InterPro" id="IPR010499">
    <property type="entry name" value="AraC_E-bd"/>
</dbReference>
<dbReference type="SUPFAM" id="SSF55136">
    <property type="entry name" value="Probable bacterial effector-binding domain"/>
    <property type="match status" value="1"/>
</dbReference>
<dbReference type="Pfam" id="PF06445">
    <property type="entry name" value="GyrI-like"/>
    <property type="match status" value="1"/>
</dbReference>
<dbReference type="RefSeq" id="WP_136952783.1">
    <property type="nucleotide sequence ID" value="NZ_CP039712.1"/>
</dbReference>
<evidence type="ECO:0000313" key="3">
    <source>
        <dbReference type="Proteomes" id="UP000298615"/>
    </source>
</evidence>
<sequence>MRKEIFSNVTISYMRRTGAYGPENAIMMEQLKSYLKTHQLLDYDTVILGIALDNPQEVSEDKLRYDVGVLVDDQNVIDGLEHRKLEDSTYAVFEVAHTVEGVQNFWANLADLTIGLKVDFQKPIIERYAFEKITQHLCEFGIPLVAE</sequence>
<dbReference type="AlphaFoldDB" id="A0A4D7CSC0"/>
<reference evidence="2 3" key="1">
    <citation type="submission" date="2019-04" db="EMBL/GenBank/DDBJ databases">
        <title>Vagococcus sp. nov., isolated from faeces of yaks (Bos grunniens).</title>
        <authorList>
            <person name="Ge Y."/>
        </authorList>
    </citation>
    <scope>NUCLEOTIDE SEQUENCE [LARGE SCALE GENOMIC DNA]</scope>
    <source>
        <strain evidence="2 3">MN-17</strain>
    </source>
</reference>
<accession>A0A4D7CSC0</accession>
<dbReference type="KEGG" id="vao:FA707_02740"/>
<dbReference type="EMBL" id="CP039712">
    <property type="protein sequence ID" value="QCI85943.1"/>
    <property type="molecule type" value="Genomic_DNA"/>
</dbReference>
<proteinExistence type="predicted"/>
<gene>
    <name evidence="2" type="ORF">FA707_02740</name>
</gene>
<evidence type="ECO:0000313" key="2">
    <source>
        <dbReference type="EMBL" id="QCI85943.1"/>
    </source>
</evidence>
<dbReference type="OrthoDB" id="5337216at2"/>
<feature type="domain" description="AraC effector-binding" evidence="1">
    <location>
        <begin position="1"/>
        <end position="145"/>
    </location>
</feature>
<evidence type="ECO:0000259" key="1">
    <source>
        <dbReference type="SMART" id="SM00871"/>
    </source>
</evidence>
<dbReference type="InterPro" id="IPR029442">
    <property type="entry name" value="GyrI-like"/>
</dbReference>
<keyword evidence="3" id="KW-1185">Reference proteome</keyword>
<protein>
    <submittedName>
        <fullName evidence="2">DNA gyrase inhibitory protein</fullName>
    </submittedName>
</protein>
<dbReference type="Proteomes" id="UP000298615">
    <property type="component" value="Chromosome"/>
</dbReference>
<dbReference type="InterPro" id="IPR011256">
    <property type="entry name" value="Reg_factor_effector_dom_sf"/>
</dbReference>
<name>A0A4D7CSC0_9ENTE</name>